<evidence type="ECO:0000259" key="7">
    <source>
        <dbReference type="Pfam" id="PF00501"/>
    </source>
</evidence>
<dbReference type="InterPro" id="IPR045851">
    <property type="entry name" value="AMP-bd_C_sf"/>
</dbReference>
<dbReference type="EMBL" id="JWZT01004879">
    <property type="protein sequence ID" value="KII62729.1"/>
    <property type="molecule type" value="Genomic_DNA"/>
</dbReference>
<dbReference type="EC" id="6.2.1.3" evidence="6"/>
<dbReference type="GO" id="GO:0004467">
    <property type="term" value="F:long-chain fatty acid-CoA ligase activity"/>
    <property type="evidence" value="ECO:0007669"/>
    <property type="project" value="UniProtKB-EC"/>
</dbReference>
<dbReference type="InterPro" id="IPR000873">
    <property type="entry name" value="AMP-dep_synth/lig_dom"/>
</dbReference>
<dbReference type="Gene3D" id="3.40.50.12780">
    <property type="entry name" value="N-terminal domain of ligase-like"/>
    <property type="match status" value="1"/>
</dbReference>
<evidence type="ECO:0000256" key="2">
    <source>
        <dbReference type="ARBA" id="ARBA00022741"/>
    </source>
</evidence>
<dbReference type="GO" id="GO:0005524">
    <property type="term" value="F:ATP binding"/>
    <property type="evidence" value="ECO:0007669"/>
    <property type="project" value="UniProtKB-KW"/>
</dbReference>
<keyword evidence="3" id="KW-0443">Lipid metabolism</keyword>
<dbReference type="AlphaFoldDB" id="A0A0C2MEA6"/>
<comment type="caution">
    <text evidence="8">The sequence shown here is derived from an EMBL/GenBank/DDBJ whole genome shotgun (WGS) entry which is preliminary data.</text>
</comment>
<dbReference type="SUPFAM" id="SSF56801">
    <property type="entry name" value="Acetyl-CoA synthetase-like"/>
    <property type="match status" value="1"/>
</dbReference>
<dbReference type="OMA" id="EVIIGGY"/>
<name>A0A0C2MEA6_THEKT</name>
<evidence type="ECO:0000256" key="3">
    <source>
        <dbReference type="ARBA" id="ARBA00022832"/>
    </source>
</evidence>
<protein>
    <recommendedName>
        <fullName evidence="6">long-chain-fatty-acid--CoA ligase</fullName>
        <ecNumber evidence="6">6.2.1.3</ecNumber>
    </recommendedName>
</protein>
<dbReference type="Proteomes" id="UP000031668">
    <property type="component" value="Unassembled WGS sequence"/>
</dbReference>
<dbReference type="PANTHER" id="PTHR43272">
    <property type="entry name" value="LONG-CHAIN-FATTY-ACID--COA LIGASE"/>
    <property type="match status" value="1"/>
</dbReference>
<evidence type="ECO:0000256" key="5">
    <source>
        <dbReference type="ARBA" id="ARBA00024484"/>
    </source>
</evidence>
<keyword evidence="2" id="KW-0547">Nucleotide-binding</keyword>
<dbReference type="GO" id="GO:0005783">
    <property type="term" value="C:endoplasmic reticulum"/>
    <property type="evidence" value="ECO:0007669"/>
    <property type="project" value="TreeGrafter"/>
</dbReference>
<evidence type="ECO:0000256" key="1">
    <source>
        <dbReference type="ARBA" id="ARBA00022598"/>
    </source>
</evidence>
<keyword evidence="3" id="KW-0276">Fatty acid metabolism</keyword>
<keyword evidence="9" id="KW-1185">Reference proteome</keyword>
<evidence type="ECO:0000256" key="6">
    <source>
        <dbReference type="ARBA" id="ARBA00026121"/>
    </source>
</evidence>
<sequence>MLFGGKLEYGMVGGAPLSRETDEFVNICFGTFKQAYGTTELCCGATFSEIDYYKPCNVGPPIGCSEIKLVTWEEAGYFSEDPEKPQGEIHVHGQNVCKEYFNDSSQTAESFYVDGFTKKIWFKTGDIGQKLPDGTFRIIDRKQDIIKLVHGEYVSLVRIETILMRIKFIKNCCVLPNEEKSALVALIVPNTEELHELATENKISDNLSENEKLNGLLLSHLNRYIDIAKLNKWERINKCQLVEDEWTVESGVLTPTMKIKRRKVREMYAKFL</sequence>
<dbReference type="InterPro" id="IPR042099">
    <property type="entry name" value="ANL_N_sf"/>
</dbReference>
<evidence type="ECO:0000313" key="8">
    <source>
        <dbReference type="EMBL" id="KII62729.1"/>
    </source>
</evidence>
<dbReference type="Gene3D" id="3.30.300.30">
    <property type="match status" value="1"/>
</dbReference>
<accession>A0A0C2MEA6</accession>
<dbReference type="PANTHER" id="PTHR43272:SF33">
    <property type="entry name" value="AMP-BINDING DOMAIN-CONTAINING PROTEIN-RELATED"/>
    <property type="match status" value="1"/>
</dbReference>
<feature type="domain" description="AMP-dependent synthetase/ligase" evidence="7">
    <location>
        <begin position="5"/>
        <end position="101"/>
    </location>
</feature>
<keyword evidence="4" id="KW-0067">ATP-binding</keyword>
<evidence type="ECO:0000256" key="4">
    <source>
        <dbReference type="ARBA" id="ARBA00022840"/>
    </source>
</evidence>
<organism evidence="8 9">
    <name type="scientific">Thelohanellus kitauei</name>
    <name type="common">Myxosporean</name>
    <dbReference type="NCBI Taxonomy" id="669202"/>
    <lineage>
        <taxon>Eukaryota</taxon>
        <taxon>Metazoa</taxon>
        <taxon>Cnidaria</taxon>
        <taxon>Myxozoa</taxon>
        <taxon>Myxosporea</taxon>
        <taxon>Bivalvulida</taxon>
        <taxon>Platysporina</taxon>
        <taxon>Myxobolidae</taxon>
        <taxon>Thelohanellus</taxon>
    </lineage>
</organism>
<dbReference type="OrthoDB" id="6017841at2759"/>
<evidence type="ECO:0000313" key="9">
    <source>
        <dbReference type="Proteomes" id="UP000031668"/>
    </source>
</evidence>
<comment type="catalytic activity">
    <reaction evidence="5">
        <text>a long-chain fatty acid + ATP + CoA = a long-chain fatty acyl-CoA + AMP + diphosphate</text>
        <dbReference type="Rhea" id="RHEA:15421"/>
        <dbReference type="ChEBI" id="CHEBI:30616"/>
        <dbReference type="ChEBI" id="CHEBI:33019"/>
        <dbReference type="ChEBI" id="CHEBI:57287"/>
        <dbReference type="ChEBI" id="CHEBI:57560"/>
        <dbReference type="ChEBI" id="CHEBI:83139"/>
        <dbReference type="ChEBI" id="CHEBI:456215"/>
        <dbReference type="EC" id="6.2.1.3"/>
    </reaction>
    <physiologicalReaction direction="left-to-right" evidence="5">
        <dbReference type="Rhea" id="RHEA:15422"/>
    </physiologicalReaction>
</comment>
<keyword evidence="1" id="KW-0436">Ligase</keyword>
<proteinExistence type="predicted"/>
<gene>
    <name evidence="8" type="ORF">RF11_02848</name>
</gene>
<dbReference type="Pfam" id="PF00501">
    <property type="entry name" value="AMP-binding"/>
    <property type="match status" value="1"/>
</dbReference>
<dbReference type="GO" id="GO:0016020">
    <property type="term" value="C:membrane"/>
    <property type="evidence" value="ECO:0007669"/>
    <property type="project" value="TreeGrafter"/>
</dbReference>
<reference evidence="8 9" key="1">
    <citation type="journal article" date="2014" name="Genome Biol. Evol.">
        <title>The genome of the myxosporean Thelohanellus kitauei shows adaptations to nutrient acquisition within its fish host.</title>
        <authorList>
            <person name="Yang Y."/>
            <person name="Xiong J."/>
            <person name="Zhou Z."/>
            <person name="Huo F."/>
            <person name="Miao W."/>
            <person name="Ran C."/>
            <person name="Liu Y."/>
            <person name="Zhang J."/>
            <person name="Feng J."/>
            <person name="Wang M."/>
            <person name="Wang M."/>
            <person name="Wang L."/>
            <person name="Yao B."/>
        </authorList>
    </citation>
    <scope>NUCLEOTIDE SEQUENCE [LARGE SCALE GENOMIC DNA]</scope>
    <source>
        <strain evidence="8">Wuqing</strain>
    </source>
</reference>